<accession>A0ABT2RNM6</accession>
<evidence type="ECO:0000313" key="1">
    <source>
        <dbReference type="EMBL" id="MCU6686968.1"/>
    </source>
</evidence>
<proteinExistence type="predicted"/>
<keyword evidence="2" id="KW-1185">Reference proteome</keyword>
<gene>
    <name evidence="1" type="ORF">OCV99_10480</name>
</gene>
<evidence type="ECO:0008006" key="3">
    <source>
        <dbReference type="Google" id="ProtNLM"/>
    </source>
</evidence>
<reference evidence="1 2" key="1">
    <citation type="journal article" date="2021" name="ISME Commun">
        <title>Automated analysis of genomic sequences facilitates high-throughput and comprehensive description of bacteria.</title>
        <authorList>
            <person name="Hitch T.C.A."/>
        </authorList>
    </citation>
    <scope>NUCLEOTIDE SEQUENCE [LARGE SCALE GENOMIC DNA]</scope>
    <source>
        <strain evidence="1 2">Sanger_03</strain>
    </source>
</reference>
<evidence type="ECO:0000313" key="2">
    <source>
        <dbReference type="Proteomes" id="UP001652431"/>
    </source>
</evidence>
<comment type="caution">
    <text evidence="1">The sequence shown here is derived from an EMBL/GenBank/DDBJ whole genome shotgun (WGS) entry which is preliminary data.</text>
</comment>
<dbReference type="RefSeq" id="WP_262575398.1">
    <property type="nucleotide sequence ID" value="NZ_JAOQJU010000011.1"/>
</dbReference>
<name>A0ABT2RNM6_9FIRM</name>
<dbReference type="Proteomes" id="UP001652431">
    <property type="component" value="Unassembled WGS sequence"/>
</dbReference>
<feature type="non-terminal residue" evidence="1">
    <location>
        <position position="1"/>
    </location>
</feature>
<sequence>NLLSFAQFEAEWRSVPLERMRSSCGICTLRKRGITIWYIFHCPNIKEQDILRICEQHSDKQVLQDAFVLTYERMRKYEGAWHLERWNLFPECVIFECKGEEELRQILQGLEKELFLNGDRIETRVIAIEKAEEEMLKEMSGAGRNLSMSKGVIRKGKLQVLEGPLQGREKLIRKVDRHKRIAFLTVEGVGDEMCLQAGLEITEKTA</sequence>
<protein>
    <recommendedName>
        <fullName evidence="3">NusG-like N-terminal domain-containing protein</fullName>
    </recommendedName>
</protein>
<dbReference type="EMBL" id="JAOQJU010000011">
    <property type="protein sequence ID" value="MCU6686968.1"/>
    <property type="molecule type" value="Genomic_DNA"/>
</dbReference>
<organism evidence="1 2">
    <name type="scientific">Dorea acetigenes</name>
    <dbReference type="NCBI Taxonomy" id="2981787"/>
    <lineage>
        <taxon>Bacteria</taxon>
        <taxon>Bacillati</taxon>
        <taxon>Bacillota</taxon>
        <taxon>Clostridia</taxon>
        <taxon>Lachnospirales</taxon>
        <taxon>Lachnospiraceae</taxon>
        <taxon>Dorea</taxon>
    </lineage>
</organism>